<dbReference type="Pfam" id="PF01208">
    <property type="entry name" value="URO-D"/>
    <property type="match status" value="1"/>
</dbReference>
<dbReference type="AlphaFoldDB" id="A0A081C717"/>
<accession>A0A081C717</accession>
<dbReference type="PANTHER" id="PTHR47099">
    <property type="entry name" value="METHYLCOBAMIDE:COM METHYLTRANSFERASE MTBA"/>
    <property type="match status" value="1"/>
</dbReference>
<keyword evidence="3" id="KW-1185">Reference proteome</keyword>
<sequence length="346" mass="38854">MTEQQWETLLAVIKGEKVTPLPTGFIIDSPWLPNWAGYSILDYFANGDVWFKANMQAIDAFPQTMFLPGFWSEYGMCTEPSAFGAICTWEENEFPFAKPILRSANDVERLELPNPRKDGMLPFMIKRLQQMQPQIENAGHKIRFAVARGPLNIASFLMGASEFLMALKTDREKMEQLLTLISDFLVGWLQYQKECFLSIDGILLLDDIVGFISRRDFQQFGLAYLKKVYDSFDASVKFFHNDAPCKASAPLLAEVGINLLNFGVQHTLSEMQAWADNKITLLGNLPPRDVLASGTPQEVKTKTTTMIEALTDTRRIIFSCGGGMPPGAPTENIQVFLDTVAELTRS</sequence>
<dbReference type="eggNOG" id="COG0407">
    <property type="taxonomic scope" value="Bacteria"/>
</dbReference>
<dbReference type="GO" id="GO:0006779">
    <property type="term" value="P:porphyrin-containing compound biosynthetic process"/>
    <property type="evidence" value="ECO:0007669"/>
    <property type="project" value="InterPro"/>
</dbReference>
<dbReference type="EMBL" id="DF820473">
    <property type="protein sequence ID" value="GAK60372.1"/>
    <property type="molecule type" value="Genomic_DNA"/>
</dbReference>
<reference evidence="2" key="1">
    <citation type="journal article" date="2015" name="PeerJ">
        <title>First genomic representation of candidate bacterial phylum KSB3 points to enhanced environmental sensing as a trigger of wastewater bulking.</title>
        <authorList>
            <person name="Sekiguchi Y."/>
            <person name="Ohashi A."/>
            <person name="Parks D.H."/>
            <person name="Yamauchi T."/>
            <person name="Tyson G.W."/>
            <person name="Hugenholtz P."/>
        </authorList>
    </citation>
    <scope>NUCLEOTIDE SEQUENCE [LARGE SCALE GENOMIC DNA]</scope>
</reference>
<dbReference type="GO" id="GO:0004853">
    <property type="term" value="F:uroporphyrinogen decarboxylase activity"/>
    <property type="evidence" value="ECO:0007669"/>
    <property type="project" value="InterPro"/>
</dbReference>
<feature type="domain" description="Uroporphyrinogen decarboxylase (URO-D)" evidence="1">
    <location>
        <begin position="7"/>
        <end position="342"/>
    </location>
</feature>
<dbReference type="HOGENOM" id="CLU_040933_2_0_0"/>
<proteinExistence type="predicted"/>
<dbReference type="SUPFAM" id="SSF51726">
    <property type="entry name" value="UROD/MetE-like"/>
    <property type="match status" value="1"/>
</dbReference>
<evidence type="ECO:0000313" key="2">
    <source>
        <dbReference type="EMBL" id="GAK60372.1"/>
    </source>
</evidence>
<organism evidence="2">
    <name type="scientific">Vecturithrix granuli</name>
    <dbReference type="NCBI Taxonomy" id="1499967"/>
    <lineage>
        <taxon>Bacteria</taxon>
        <taxon>Candidatus Moduliflexota</taxon>
        <taxon>Candidatus Vecturitrichia</taxon>
        <taxon>Candidatus Vecturitrichales</taxon>
        <taxon>Candidatus Vecturitrichaceae</taxon>
        <taxon>Candidatus Vecturithrix</taxon>
    </lineage>
</organism>
<dbReference type="STRING" id="1499967.U27_00263"/>
<evidence type="ECO:0000313" key="3">
    <source>
        <dbReference type="Proteomes" id="UP000030661"/>
    </source>
</evidence>
<dbReference type="Gene3D" id="3.20.20.210">
    <property type="match status" value="1"/>
</dbReference>
<gene>
    <name evidence="2" type="ORF">U27_00263</name>
</gene>
<protein>
    <submittedName>
        <fullName evidence="2">Uroporphyrinogen decarboxylase, URO-D</fullName>
    </submittedName>
</protein>
<dbReference type="PANTHER" id="PTHR47099:SF1">
    <property type="entry name" value="METHYLCOBAMIDE:COM METHYLTRANSFERASE MTBA"/>
    <property type="match status" value="1"/>
</dbReference>
<evidence type="ECO:0000259" key="1">
    <source>
        <dbReference type="Pfam" id="PF01208"/>
    </source>
</evidence>
<dbReference type="InterPro" id="IPR052024">
    <property type="entry name" value="Methanogen_methyltrans"/>
</dbReference>
<dbReference type="Proteomes" id="UP000030661">
    <property type="component" value="Unassembled WGS sequence"/>
</dbReference>
<dbReference type="InterPro" id="IPR000257">
    <property type="entry name" value="Uroporphyrinogen_deCOase"/>
</dbReference>
<dbReference type="InterPro" id="IPR038071">
    <property type="entry name" value="UROD/MetE-like_sf"/>
</dbReference>
<name>A0A081C717_VECG1</name>